<feature type="domain" description="Protein kinase" evidence="15">
    <location>
        <begin position="223"/>
        <end position="478"/>
    </location>
</feature>
<keyword evidence="8 12" id="KW-0067">ATP-binding</keyword>
<dbReference type="PANTHER" id="PTHR27007">
    <property type="match status" value="1"/>
</dbReference>
<keyword evidence="5 14" id="KW-0732">Signal</keyword>
<feature type="binding site" evidence="12">
    <location>
        <position position="337"/>
    </location>
    <ligand>
        <name>ATP</name>
        <dbReference type="ChEBI" id="CHEBI:30616"/>
    </ligand>
</feature>
<dbReference type="InterPro" id="IPR050528">
    <property type="entry name" value="L-type_Lectin-RKs"/>
</dbReference>
<keyword evidence="6" id="KW-0430">Lectin</keyword>
<keyword evidence="4 13" id="KW-0812">Transmembrane</keyword>
<evidence type="ECO:0000256" key="3">
    <source>
        <dbReference type="ARBA" id="ARBA00010217"/>
    </source>
</evidence>
<dbReference type="CDD" id="cd06899">
    <property type="entry name" value="lectin_legume_LecRK_Arcelin_ConA"/>
    <property type="match status" value="1"/>
</dbReference>
<dbReference type="Gramene" id="KCW57258">
    <property type="protein sequence ID" value="KCW57258"/>
    <property type="gene ID" value="EUGRSUZ_H00061"/>
</dbReference>
<comment type="similarity">
    <text evidence="3">In the C-terminal section; belongs to the protein kinase superfamily. Ser/Thr protein kinase family.</text>
</comment>
<organism evidence="16">
    <name type="scientific">Eucalyptus grandis</name>
    <name type="common">Flooded gum</name>
    <dbReference type="NCBI Taxonomy" id="71139"/>
    <lineage>
        <taxon>Eukaryota</taxon>
        <taxon>Viridiplantae</taxon>
        <taxon>Streptophyta</taxon>
        <taxon>Embryophyta</taxon>
        <taxon>Tracheophyta</taxon>
        <taxon>Spermatophyta</taxon>
        <taxon>Magnoliopsida</taxon>
        <taxon>eudicotyledons</taxon>
        <taxon>Gunneridae</taxon>
        <taxon>Pentapetalae</taxon>
        <taxon>rosids</taxon>
        <taxon>malvids</taxon>
        <taxon>Myrtales</taxon>
        <taxon>Myrtaceae</taxon>
        <taxon>Myrtoideae</taxon>
        <taxon>Eucalypteae</taxon>
        <taxon>Eucalyptus</taxon>
    </lineage>
</organism>
<evidence type="ECO:0000256" key="1">
    <source>
        <dbReference type="ARBA" id="ARBA00004479"/>
    </source>
</evidence>
<reference evidence="16" key="1">
    <citation type="submission" date="2013-07" db="EMBL/GenBank/DDBJ databases">
        <title>The genome of Eucalyptus grandis.</title>
        <authorList>
            <person name="Schmutz J."/>
            <person name="Hayes R."/>
            <person name="Myburg A."/>
            <person name="Tuskan G."/>
            <person name="Grattapaglia D."/>
            <person name="Rokhsar D.S."/>
        </authorList>
    </citation>
    <scope>NUCLEOTIDE SEQUENCE</scope>
    <source>
        <tissue evidence="16">Leaf extractions</tissue>
    </source>
</reference>
<comment type="similarity">
    <text evidence="2">In the N-terminal section; belongs to the leguminous lectin family.</text>
</comment>
<feature type="transmembrane region" description="Helical" evidence="13">
    <location>
        <begin position="247"/>
        <end position="271"/>
    </location>
</feature>
<dbReference type="InterPro" id="IPR017441">
    <property type="entry name" value="Protein_kinase_ATP_BS"/>
</dbReference>
<evidence type="ECO:0000256" key="6">
    <source>
        <dbReference type="ARBA" id="ARBA00022734"/>
    </source>
</evidence>
<keyword evidence="7 12" id="KW-0547">Nucleotide-binding</keyword>
<dbReference type="GO" id="GO:0005524">
    <property type="term" value="F:ATP binding"/>
    <property type="evidence" value="ECO:0007669"/>
    <property type="project" value="UniProtKB-UniRule"/>
</dbReference>
<evidence type="ECO:0000256" key="13">
    <source>
        <dbReference type="SAM" id="Phobius"/>
    </source>
</evidence>
<evidence type="ECO:0000256" key="5">
    <source>
        <dbReference type="ARBA" id="ARBA00022729"/>
    </source>
</evidence>
<evidence type="ECO:0000259" key="15">
    <source>
        <dbReference type="PROSITE" id="PS50011"/>
    </source>
</evidence>
<evidence type="ECO:0000256" key="4">
    <source>
        <dbReference type="ARBA" id="ARBA00022692"/>
    </source>
</evidence>
<dbReference type="Pfam" id="PF00069">
    <property type="entry name" value="Pkinase"/>
    <property type="match status" value="1"/>
</dbReference>
<dbReference type="Gene3D" id="2.60.120.200">
    <property type="match status" value="1"/>
</dbReference>
<evidence type="ECO:0000313" key="16">
    <source>
        <dbReference type="EMBL" id="KCW57258.1"/>
    </source>
</evidence>
<dbReference type="SUPFAM" id="SSF56112">
    <property type="entry name" value="Protein kinase-like (PK-like)"/>
    <property type="match status" value="1"/>
</dbReference>
<dbReference type="GO" id="GO:0005886">
    <property type="term" value="C:plasma membrane"/>
    <property type="evidence" value="ECO:0000318"/>
    <property type="project" value="GO_Central"/>
</dbReference>
<evidence type="ECO:0000256" key="12">
    <source>
        <dbReference type="PROSITE-ProRule" id="PRU10141"/>
    </source>
</evidence>
<dbReference type="SUPFAM" id="SSF49899">
    <property type="entry name" value="Concanavalin A-like lectins/glucanases"/>
    <property type="match status" value="1"/>
</dbReference>
<evidence type="ECO:0000256" key="7">
    <source>
        <dbReference type="ARBA" id="ARBA00022741"/>
    </source>
</evidence>
<feature type="signal peptide" evidence="14">
    <location>
        <begin position="1"/>
        <end position="31"/>
    </location>
</feature>
<dbReference type="Pfam" id="PF00139">
    <property type="entry name" value="Lectin_legB"/>
    <property type="match status" value="1"/>
</dbReference>
<accession>A0A059ATS0</accession>
<dbReference type="GO" id="GO:0030246">
    <property type="term" value="F:carbohydrate binding"/>
    <property type="evidence" value="ECO:0007669"/>
    <property type="project" value="UniProtKB-KW"/>
</dbReference>
<dbReference type="AlphaFoldDB" id="A0A059ATS0"/>
<evidence type="ECO:0000256" key="11">
    <source>
        <dbReference type="ARBA" id="ARBA00023170"/>
    </source>
</evidence>
<dbReference type="PROSITE" id="PS50011">
    <property type="entry name" value="PROTEIN_KINASE_DOM"/>
    <property type="match status" value="1"/>
</dbReference>
<dbReference type="Gene3D" id="3.30.200.20">
    <property type="entry name" value="Phosphorylase Kinase, domain 1"/>
    <property type="match status" value="1"/>
</dbReference>
<dbReference type="GO" id="GO:0004672">
    <property type="term" value="F:protein kinase activity"/>
    <property type="evidence" value="ECO:0007669"/>
    <property type="project" value="InterPro"/>
</dbReference>
<dbReference type="SMART" id="SM00220">
    <property type="entry name" value="S_TKc"/>
    <property type="match status" value="1"/>
</dbReference>
<keyword evidence="11" id="KW-0675">Receptor</keyword>
<gene>
    <name evidence="16" type="ORF">EUGRSUZ_H00061</name>
</gene>
<protein>
    <recommendedName>
        <fullName evidence="15">Protein kinase domain-containing protein</fullName>
    </recommendedName>
</protein>
<keyword evidence="10 13" id="KW-0472">Membrane</keyword>
<dbReference type="InterPro" id="IPR013320">
    <property type="entry name" value="ConA-like_dom_sf"/>
</dbReference>
<dbReference type="PROSITE" id="PS00107">
    <property type="entry name" value="PROTEIN_KINASE_ATP"/>
    <property type="match status" value="1"/>
</dbReference>
<dbReference type="InParanoid" id="A0A059ATS0"/>
<comment type="subcellular location">
    <subcellularLocation>
        <location evidence="1">Membrane</location>
        <topology evidence="1">Single-pass type I membrane protein</topology>
    </subcellularLocation>
</comment>
<dbReference type="InterPro" id="IPR000719">
    <property type="entry name" value="Prot_kinase_dom"/>
</dbReference>
<dbReference type="EMBL" id="KK198760">
    <property type="protein sequence ID" value="KCW57258.1"/>
    <property type="molecule type" value="Genomic_DNA"/>
</dbReference>
<evidence type="ECO:0000256" key="10">
    <source>
        <dbReference type="ARBA" id="ARBA00023136"/>
    </source>
</evidence>
<sequence length="478" mass="53001">MPSTTPRSLSPCAPLFLFCLVCCPLIPSVAHLSFNISSFHTDLSDILYEGVATLAYGYVDLTKCNTPPHFRVGRIQYAKPVPIWDTLTGRQADFSIRFCSLLTRTTRFPFTIDNDGFGLYGDGIAFFLAPAGMPILPNSGGGFLGLFNASIASEGPQNRIVMVEFDTYVNPEFDPPVVYTGWDPSLHRATDVLVVYNSTSKNLRVSWSFEDKRAFQDKGHSSLSCQIDLASGGWGGGERGDSKTHQLIILVMVPAAILLLVISAGSCFLAVKRIDKYGFHALTDINKEIVALPAKFTYRELLAATNGFAEDRRLGRGGSGQVYKGFLSHSGRLVAVKRIFTESQCSKKVLVNEVKIEDEFLLVYEYMLNGSLDHPFFGARRSLPWDVWYKQYVPQRDIKAANVLLDSNFSTKLGDFGVAKLVDPRFRTQTADVVGTCWYLSPEYFIGGRATMESASWPDELRGRRQLGLTVDANRTIP</sequence>
<dbReference type="InterPro" id="IPR011009">
    <property type="entry name" value="Kinase-like_dom_sf"/>
</dbReference>
<evidence type="ECO:0000256" key="2">
    <source>
        <dbReference type="ARBA" id="ARBA00008536"/>
    </source>
</evidence>
<evidence type="ECO:0000256" key="8">
    <source>
        <dbReference type="ARBA" id="ARBA00022840"/>
    </source>
</evidence>
<name>A0A059ATS0_EUCGR</name>
<proteinExistence type="inferred from homology"/>
<dbReference type="InterPro" id="IPR001220">
    <property type="entry name" value="Legume_lectin_dom"/>
</dbReference>
<evidence type="ECO:0000256" key="14">
    <source>
        <dbReference type="SAM" id="SignalP"/>
    </source>
</evidence>
<keyword evidence="9 13" id="KW-1133">Transmembrane helix</keyword>
<feature type="chain" id="PRO_5001573691" description="Protein kinase domain-containing protein" evidence="14">
    <location>
        <begin position="32"/>
        <end position="478"/>
    </location>
</feature>
<dbReference type="Gene3D" id="1.10.510.10">
    <property type="entry name" value="Transferase(Phosphotransferase) domain 1"/>
    <property type="match status" value="1"/>
</dbReference>
<evidence type="ECO:0000256" key="9">
    <source>
        <dbReference type="ARBA" id="ARBA00022989"/>
    </source>
</evidence>